<feature type="compositionally biased region" description="Acidic residues" evidence="1">
    <location>
        <begin position="12"/>
        <end position="24"/>
    </location>
</feature>
<dbReference type="EMBL" id="BDSP01000191">
    <property type="protein sequence ID" value="GAX22840.1"/>
    <property type="molecule type" value="Genomic_DNA"/>
</dbReference>
<organism evidence="2 3">
    <name type="scientific">Fistulifera solaris</name>
    <name type="common">Oleaginous diatom</name>
    <dbReference type="NCBI Taxonomy" id="1519565"/>
    <lineage>
        <taxon>Eukaryota</taxon>
        <taxon>Sar</taxon>
        <taxon>Stramenopiles</taxon>
        <taxon>Ochrophyta</taxon>
        <taxon>Bacillariophyta</taxon>
        <taxon>Bacillariophyceae</taxon>
        <taxon>Bacillariophycidae</taxon>
        <taxon>Naviculales</taxon>
        <taxon>Naviculaceae</taxon>
        <taxon>Fistulifera</taxon>
    </lineage>
</organism>
<reference evidence="2 3" key="1">
    <citation type="journal article" date="2015" name="Plant Cell">
        <title>Oil accumulation by the oleaginous diatom Fistulifera solaris as revealed by the genome and transcriptome.</title>
        <authorList>
            <person name="Tanaka T."/>
            <person name="Maeda Y."/>
            <person name="Veluchamy A."/>
            <person name="Tanaka M."/>
            <person name="Abida H."/>
            <person name="Marechal E."/>
            <person name="Bowler C."/>
            <person name="Muto M."/>
            <person name="Sunaga Y."/>
            <person name="Tanaka M."/>
            <person name="Yoshino T."/>
            <person name="Taniguchi T."/>
            <person name="Fukuda Y."/>
            <person name="Nemoto M."/>
            <person name="Matsumoto M."/>
            <person name="Wong P.S."/>
            <person name="Aburatani S."/>
            <person name="Fujibuchi W."/>
        </authorList>
    </citation>
    <scope>NUCLEOTIDE SEQUENCE [LARGE SCALE GENOMIC DNA]</scope>
    <source>
        <strain evidence="2 3">JPCC DA0580</strain>
    </source>
</reference>
<evidence type="ECO:0000313" key="3">
    <source>
        <dbReference type="Proteomes" id="UP000198406"/>
    </source>
</evidence>
<feature type="compositionally biased region" description="Polar residues" evidence="1">
    <location>
        <begin position="1"/>
        <end position="11"/>
    </location>
</feature>
<proteinExistence type="predicted"/>
<dbReference type="Proteomes" id="UP000198406">
    <property type="component" value="Unassembled WGS sequence"/>
</dbReference>
<comment type="caution">
    <text evidence="2">The sequence shown here is derived from an EMBL/GenBank/DDBJ whole genome shotgun (WGS) entry which is preliminary data.</text>
</comment>
<feature type="region of interest" description="Disordered" evidence="1">
    <location>
        <begin position="150"/>
        <end position="211"/>
    </location>
</feature>
<dbReference type="OrthoDB" id="203361at2759"/>
<evidence type="ECO:0000313" key="2">
    <source>
        <dbReference type="EMBL" id="GAX22840.1"/>
    </source>
</evidence>
<dbReference type="AlphaFoldDB" id="A0A1Z5K984"/>
<sequence length="384" mass="42628">MDPQLCNTLMEENQDDDDDDDDDPNSPSRNVSAAGVVRGVSRSIARSIAKPITKTIPKQVPKITKQLFTRRGQLRVKGVAKVSDRLSTGWEVYSSAKETVDEGNVPQKKTRSWIPVWNTVRMFTTTLLRNSLVGTAVFETYVYTIAKTATGSRPDHEGEQIPTTTTTTYQQDATSDSPLAIQHRRNDTMNDDDDDDDDADDDDDEKEIIPVDAPDDFSRASIRAHVGAGALAGSVDGLLSSLWESKSQSKIPFFLQKAPYLILQQCLSHALLFGSYEWWKRKLIQQLHSSPWGEWKDSGLSHLICIGLAGGVAGQLQTLTNHYGEQIIERQPSAERLLRSKPRSVQLRFLLRGMKHPSMGSMMAAFVPSAVGFVAFEYGKRLGS</sequence>
<gene>
    <name evidence="2" type="ORF">FisN_24Lh123</name>
</gene>
<evidence type="ECO:0000256" key="1">
    <source>
        <dbReference type="SAM" id="MobiDB-lite"/>
    </source>
</evidence>
<name>A0A1Z5K984_FISSO</name>
<dbReference type="InParanoid" id="A0A1Z5K984"/>
<protein>
    <submittedName>
        <fullName evidence="2">Uncharacterized protein</fullName>
    </submittedName>
</protein>
<keyword evidence="3" id="KW-1185">Reference proteome</keyword>
<accession>A0A1Z5K984</accession>
<feature type="compositionally biased region" description="Acidic residues" evidence="1">
    <location>
        <begin position="189"/>
        <end position="206"/>
    </location>
</feature>
<feature type="region of interest" description="Disordered" evidence="1">
    <location>
        <begin position="1"/>
        <end position="32"/>
    </location>
</feature>